<accession>A0A9X1YW28</accession>
<dbReference type="Proteomes" id="UP001155163">
    <property type="component" value="Unassembled WGS sequence"/>
</dbReference>
<evidence type="ECO:0000256" key="1">
    <source>
        <dbReference type="SAM" id="Phobius"/>
    </source>
</evidence>
<keyword evidence="5" id="KW-1185">Reference proteome</keyword>
<keyword evidence="1" id="KW-0812">Transmembrane</keyword>
<dbReference type="AlphaFoldDB" id="A0A9X1YW28"/>
<comment type="caution">
    <text evidence="2">The sequence shown here is derived from an EMBL/GenBank/DDBJ whole genome shotgun (WGS) entry which is preliminary data.</text>
</comment>
<evidence type="ECO:0000313" key="4">
    <source>
        <dbReference type="Proteomes" id="UP001155059"/>
    </source>
</evidence>
<dbReference type="EMBL" id="JALQCX010000047">
    <property type="protein sequence ID" value="MCK9816940.1"/>
    <property type="molecule type" value="Genomic_DNA"/>
</dbReference>
<feature type="transmembrane region" description="Helical" evidence="1">
    <location>
        <begin position="127"/>
        <end position="150"/>
    </location>
</feature>
<feature type="transmembrane region" description="Helical" evidence="1">
    <location>
        <begin position="93"/>
        <end position="115"/>
    </location>
</feature>
<protein>
    <submittedName>
        <fullName evidence="2">Uncharacterized protein</fullName>
    </submittedName>
</protein>
<evidence type="ECO:0000313" key="3">
    <source>
        <dbReference type="EMBL" id="MCK9816940.1"/>
    </source>
</evidence>
<gene>
    <name evidence="2" type="ORF">M1B34_15535</name>
    <name evidence="3" type="ORF">M1B35_23130</name>
</gene>
<keyword evidence="1" id="KW-0472">Membrane</keyword>
<dbReference type="RefSeq" id="WP_268263191.1">
    <property type="nucleotide sequence ID" value="NZ_JALQCW010000035.1"/>
</dbReference>
<feature type="transmembrane region" description="Helical" evidence="1">
    <location>
        <begin position="21"/>
        <end position="43"/>
    </location>
</feature>
<name>A0A9X1YW28_9PSED</name>
<sequence length="157" mass="16997">MTQPARKATHPVHPIDWFFTYCVGVVLLALGLSLIFALCTYNASHVSFGNAARDVLTVASVLFAVSGVCIGVLAGVPSAIFFWVAHTRALHNVVIYLASGAISALPMIPVVLNLVPGLPSTDTPMPWSGYVRLVLIFALCGAFLGWIYWFRTGRHLR</sequence>
<dbReference type="EMBL" id="JALQCW010000035">
    <property type="protein sequence ID" value="MCK9799081.1"/>
    <property type="molecule type" value="Genomic_DNA"/>
</dbReference>
<evidence type="ECO:0000313" key="5">
    <source>
        <dbReference type="Proteomes" id="UP001155163"/>
    </source>
</evidence>
<proteinExistence type="predicted"/>
<evidence type="ECO:0000313" key="2">
    <source>
        <dbReference type="EMBL" id="MCK9799081.1"/>
    </source>
</evidence>
<reference evidence="4 5" key="1">
    <citation type="journal article" date="2022" name="Int. J. Syst. Evol. Microbiol.">
        <title>Pseudomonas aegrilactucae sp. nov. and Pseudomonas morbosilactucae sp. nov., pathogens causing bacterial rot of lettuce in Japan.</title>
        <authorList>
            <person name="Sawada H."/>
            <person name="Fujikawa T."/>
            <person name="Satou M."/>
        </authorList>
    </citation>
    <scope>NUCLEOTIDE SEQUENCE [LARGE SCALE GENOMIC DNA]</scope>
    <source>
        <strain evidence="2 4">MAFF 302030</strain>
        <strain evidence="3 5">MAFF 302046</strain>
    </source>
</reference>
<reference evidence="4 5" key="2">
    <citation type="journal article" date="2023" name="Plant Pathol.">
        <title>Dismantling and reorganizing Pseudomonas marginalis sensu#lato.</title>
        <authorList>
            <person name="Sawada H."/>
            <person name="Fujikawa T."/>
            <person name="Satou M."/>
        </authorList>
    </citation>
    <scope>NUCLEOTIDE SEQUENCE [LARGE SCALE GENOMIC DNA]</scope>
    <source>
        <strain evidence="2 4">MAFF 302030</strain>
        <strain evidence="3 5">MAFF 302046</strain>
    </source>
</reference>
<organism evidence="2 4">
    <name type="scientific">Pseudomonas morbosilactucae</name>
    <dbReference type="NCBI Taxonomy" id="2938197"/>
    <lineage>
        <taxon>Bacteria</taxon>
        <taxon>Pseudomonadati</taxon>
        <taxon>Pseudomonadota</taxon>
        <taxon>Gammaproteobacteria</taxon>
        <taxon>Pseudomonadales</taxon>
        <taxon>Pseudomonadaceae</taxon>
        <taxon>Pseudomonas</taxon>
    </lineage>
</organism>
<dbReference type="Proteomes" id="UP001155059">
    <property type="component" value="Unassembled WGS sequence"/>
</dbReference>
<keyword evidence="1" id="KW-1133">Transmembrane helix</keyword>
<feature type="transmembrane region" description="Helical" evidence="1">
    <location>
        <begin position="55"/>
        <end position="84"/>
    </location>
</feature>